<gene>
    <name evidence="1" type="ORF">GCM10023307_14310</name>
</gene>
<organism evidence="1 2">
    <name type="scientific">Lysobacter hankyongensis</name>
    <dbReference type="NCBI Taxonomy" id="1176535"/>
    <lineage>
        <taxon>Bacteria</taxon>
        <taxon>Pseudomonadati</taxon>
        <taxon>Pseudomonadota</taxon>
        <taxon>Gammaproteobacteria</taxon>
        <taxon>Lysobacterales</taxon>
        <taxon>Lysobacteraceae</taxon>
        <taxon>Lysobacter</taxon>
    </lineage>
</organism>
<keyword evidence="2" id="KW-1185">Reference proteome</keyword>
<dbReference type="RefSeq" id="WP_345302625.1">
    <property type="nucleotide sequence ID" value="NZ_BAABJE010000005.1"/>
</dbReference>
<proteinExistence type="predicted"/>
<accession>A0ABP9B7H9</accession>
<reference evidence="2" key="1">
    <citation type="journal article" date="2019" name="Int. J. Syst. Evol. Microbiol.">
        <title>The Global Catalogue of Microorganisms (GCM) 10K type strain sequencing project: providing services to taxonomists for standard genome sequencing and annotation.</title>
        <authorList>
            <consortium name="The Broad Institute Genomics Platform"/>
            <consortium name="The Broad Institute Genome Sequencing Center for Infectious Disease"/>
            <person name="Wu L."/>
            <person name="Ma J."/>
        </authorList>
    </citation>
    <scope>NUCLEOTIDE SEQUENCE [LARGE SCALE GENOMIC DNA]</scope>
    <source>
        <strain evidence="2">JCM 18204</strain>
    </source>
</reference>
<evidence type="ECO:0000313" key="1">
    <source>
        <dbReference type="EMBL" id="GAA4790161.1"/>
    </source>
</evidence>
<dbReference type="EMBL" id="BAABJE010000005">
    <property type="protein sequence ID" value="GAA4790161.1"/>
    <property type="molecule type" value="Genomic_DNA"/>
</dbReference>
<comment type="caution">
    <text evidence="1">The sequence shown here is derived from an EMBL/GenBank/DDBJ whole genome shotgun (WGS) entry which is preliminary data.</text>
</comment>
<protein>
    <submittedName>
        <fullName evidence="1">Uncharacterized protein</fullName>
    </submittedName>
</protein>
<sequence>MIPADVHHSQNQFVDDLFLDVADLRVVSVGNERYEITAVLPNRQRILIAMRTARKGRIDTSIEADSEVLVRLPHEVSAEGRLSLLEVSSCSMHLEQMARGHYWLGLTIDGLDTVHIDFTTRGYLKVTCAERPASPDAGT</sequence>
<name>A0ABP9B7H9_9GAMM</name>
<evidence type="ECO:0000313" key="2">
    <source>
        <dbReference type="Proteomes" id="UP001499959"/>
    </source>
</evidence>
<dbReference type="Proteomes" id="UP001499959">
    <property type="component" value="Unassembled WGS sequence"/>
</dbReference>